<dbReference type="InterPro" id="IPR049381">
    <property type="entry name" value="UbiD-like_C"/>
</dbReference>
<dbReference type="EMBL" id="UINC01001151">
    <property type="protein sequence ID" value="SUZ72609.1"/>
    <property type="molecule type" value="Genomic_DNA"/>
</dbReference>
<reference evidence="4" key="1">
    <citation type="submission" date="2018-05" db="EMBL/GenBank/DDBJ databases">
        <authorList>
            <person name="Lanie J.A."/>
            <person name="Ng W.-L."/>
            <person name="Kazmierczak K.M."/>
            <person name="Andrzejewski T.M."/>
            <person name="Davidsen T.M."/>
            <person name="Wayne K.J."/>
            <person name="Tettelin H."/>
            <person name="Glass J.I."/>
            <person name="Rusch D."/>
            <person name="Podicherti R."/>
            <person name="Tsui H.-C.T."/>
            <person name="Winkler M.E."/>
        </authorList>
    </citation>
    <scope>NUCLEOTIDE SEQUENCE</scope>
</reference>
<feature type="domain" description="3-octaprenyl-4-hydroxybenzoate carboxy-lyase-like N-terminal" evidence="2">
    <location>
        <begin position="23"/>
        <end position="94"/>
    </location>
</feature>
<dbReference type="InterPro" id="IPR049383">
    <property type="entry name" value="UbiD-like_N"/>
</dbReference>
<dbReference type="Gene3D" id="3.40.1670.10">
    <property type="entry name" value="UbiD C-terminal domain-like"/>
    <property type="match status" value="1"/>
</dbReference>
<gene>
    <name evidence="4" type="ORF">METZ01_LOCUS25463</name>
</gene>
<dbReference type="PANTHER" id="PTHR30108:SF17">
    <property type="entry name" value="FERULIC ACID DECARBOXYLASE 1"/>
    <property type="match status" value="1"/>
</dbReference>
<dbReference type="GO" id="GO:0005737">
    <property type="term" value="C:cytoplasm"/>
    <property type="evidence" value="ECO:0007669"/>
    <property type="project" value="TreeGrafter"/>
</dbReference>
<protein>
    <recommendedName>
        <fullName evidence="5">UbiD family decarboxylase</fullName>
    </recommendedName>
</protein>
<evidence type="ECO:0000313" key="4">
    <source>
        <dbReference type="EMBL" id="SUZ72609.1"/>
    </source>
</evidence>
<evidence type="ECO:0000259" key="3">
    <source>
        <dbReference type="Pfam" id="PF20696"/>
    </source>
</evidence>
<dbReference type="SUPFAM" id="SSF143968">
    <property type="entry name" value="UbiD C-terminal domain-like"/>
    <property type="match status" value="1"/>
</dbReference>
<dbReference type="AlphaFoldDB" id="A0A381Q2S6"/>
<sequence>MYNAYEHPHEDLRELLKRAADVGELLTVDGVDCNLEMGALTEIVHHAHANPPAILFQKIPGFPDGFRVVSGTMNSRKRLAIALGFPVPETPMDVVRSYRDRMQLHKSLAPETVETGPILQNIDRDDDVDLNKFPAPLLHERDGGRYIGTDDLVIMYDPDDDWVNVGTYRAMLHDQRTVGLWMSPGKQGRQIREKYFRRGQPCPVLISCGHDPLLFLGAGNELRFGLSEFAWAGGHRGRPFETIRSERYGLPMPAHSEIILEGAMHAGDVLPEGPFGEFTGYYASAVSDEPVVRIERIYYRDDPILTMASPMQPPSDFSFSKCVMKSGMIWDEVERAGLNGVQGVWCHEAGGPRLFNVISIKQAYAGHAKQAGLLTAGCQSGNYLGRYVVVVDEDIDPTNTFEVIWALSTRSNPAEDIDIIRRAWSGPLDPMLRPGERLNSRAIIDACRPFEWKDKFPPVAKASDILREKVAEKYKAILAGIDT</sequence>
<dbReference type="InterPro" id="IPR048304">
    <property type="entry name" value="UbiD_Rift_dom"/>
</dbReference>
<proteinExistence type="predicted"/>
<dbReference type="Pfam" id="PF01977">
    <property type="entry name" value="UbiD"/>
    <property type="match status" value="1"/>
</dbReference>
<dbReference type="GO" id="GO:0016831">
    <property type="term" value="F:carboxy-lyase activity"/>
    <property type="evidence" value="ECO:0007669"/>
    <property type="project" value="InterPro"/>
</dbReference>
<dbReference type="PANTHER" id="PTHR30108">
    <property type="entry name" value="3-OCTAPRENYL-4-HYDROXYBENZOATE CARBOXY-LYASE-RELATED"/>
    <property type="match status" value="1"/>
</dbReference>
<dbReference type="GO" id="GO:0046281">
    <property type="term" value="P:cinnamic acid catabolic process"/>
    <property type="evidence" value="ECO:0007669"/>
    <property type="project" value="TreeGrafter"/>
</dbReference>
<evidence type="ECO:0008006" key="5">
    <source>
        <dbReference type="Google" id="ProtNLM"/>
    </source>
</evidence>
<dbReference type="Pfam" id="PF20695">
    <property type="entry name" value="UbiD_N"/>
    <property type="match status" value="1"/>
</dbReference>
<evidence type="ECO:0000259" key="2">
    <source>
        <dbReference type="Pfam" id="PF20695"/>
    </source>
</evidence>
<feature type="domain" description="3-octaprenyl-4-hydroxybenzoate carboxy-lyase-like Rift-related" evidence="1">
    <location>
        <begin position="114"/>
        <end position="310"/>
    </location>
</feature>
<dbReference type="NCBIfam" id="TIGR00148">
    <property type="entry name" value="UbiD family decarboxylase"/>
    <property type="match status" value="1"/>
</dbReference>
<name>A0A381Q2S6_9ZZZZ</name>
<dbReference type="GO" id="GO:0033494">
    <property type="term" value="P:ferulate metabolic process"/>
    <property type="evidence" value="ECO:0007669"/>
    <property type="project" value="TreeGrafter"/>
</dbReference>
<accession>A0A381Q2S6</accession>
<dbReference type="SUPFAM" id="SSF50475">
    <property type="entry name" value="FMN-binding split barrel"/>
    <property type="match status" value="1"/>
</dbReference>
<feature type="domain" description="3-octaprenyl-4-hydroxybenzoate carboxy-lyase-like C-terminal" evidence="3">
    <location>
        <begin position="324"/>
        <end position="446"/>
    </location>
</feature>
<organism evidence="4">
    <name type="scientific">marine metagenome</name>
    <dbReference type="NCBI Taxonomy" id="408172"/>
    <lineage>
        <taxon>unclassified sequences</taxon>
        <taxon>metagenomes</taxon>
        <taxon>ecological metagenomes</taxon>
    </lineage>
</organism>
<dbReference type="Pfam" id="PF20696">
    <property type="entry name" value="UbiD_C"/>
    <property type="match status" value="1"/>
</dbReference>
<dbReference type="InterPro" id="IPR002830">
    <property type="entry name" value="UbiD"/>
</dbReference>
<evidence type="ECO:0000259" key="1">
    <source>
        <dbReference type="Pfam" id="PF01977"/>
    </source>
</evidence>